<dbReference type="InterPro" id="IPR000182">
    <property type="entry name" value="GNAT_dom"/>
</dbReference>
<gene>
    <name evidence="2" type="ORF">Fadolivirus_1_1149</name>
</gene>
<evidence type="ECO:0000313" key="3">
    <source>
        <dbReference type="Proteomes" id="UP001162001"/>
    </source>
</evidence>
<dbReference type="Proteomes" id="UP001162001">
    <property type="component" value="Segment"/>
</dbReference>
<dbReference type="PROSITE" id="PS51186">
    <property type="entry name" value="GNAT"/>
    <property type="match status" value="1"/>
</dbReference>
<proteinExistence type="predicted"/>
<keyword evidence="3" id="KW-1185">Reference proteome</keyword>
<evidence type="ECO:0000259" key="1">
    <source>
        <dbReference type="PROSITE" id="PS51186"/>
    </source>
</evidence>
<dbReference type="PANTHER" id="PTHR43617">
    <property type="entry name" value="L-AMINO ACID N-ACETYLTRANSFERASE"/>
    <property type="match status" value="1"/>
</dbReference>
<dbReference type="InterPro" id="IPR050276">
    <property type="entry name" value="MshD_Acetyltransferase"/>
</dbReference>
<dbReference type="EMBL" id="MT418680">
    <property type="protein sequence ID" value="QKF94607.1"/>
    <property type="molecule type" value="Genomic_DNA"/>
</dbReference>
<name>A0A7D3QUZ8_9VIRU</name>
<feature type="domain" description="N-acetyltransferase" evidence="1">
    <location>
        <begin position="3"/>
        <end position="152"/>
    </location>
</feature>
<dbReference type="PIRSF" id="PIRSF037663">
    <property type="entry name" value="Acetyltransf_GNAT_prd"/>
    <property type="match status" value="1"/>
</dbReference>
<dbReference type="GO" id="GO:0016747">
    <property type="term" value="F:acyltransferase activity, transferring groups other than amino-acyl groups"/>
    <property type="evidence" value="ECO:0007669"/>
    <property type="project" value="InterPro"/>
</dbReference>
<dbReference type="Gene3D" id="3.40.630.30">
    <property type="match status" value="1"/>
</dbReference>
<accession>A0A7D3QUZ8</accession>
<dbReference type="CDD" id="cd04301">
    <property type="entry name" value="NAT_SF"/>
    <property type="match status" value="1"/>
</dbReference>
<dbReference type="InterPro" id="IPR017255">
    <property type="entry name" value="AcTrfase_GNAT_prd"/>
</dbReference>
<protein>
    <submittedName>
        <fullName evidence="2">Acetyltransferase GNAT</fullName>
    </submittedName>
</protein>
<reference evidence="2 3" key="1">
    <citation type="submission" date="2020-04" db="EMBL/GenBank/DDBJ databases">
        <title>Advantages and limits of metagenomic assembly and binning of a giant virus.</title>
        <authorList>
            <person name="Schulz F."/>
            <person name="Andreani J."/>
            <person name="Francis R."/>
            <person name="Boudjemaa H."/>
            <person name="Bou Khalil J.Y."/>
            <person name="Lee J."/>
            <person name="La Scola B."/>
            <person name="Woyke T."/>
        </authorList>
    </citation>
    <scope>NUCLEOTIDE SEQUENCE [LARGE SCALE GENOMIC DNA]</scope>
    <source>
        <strain evidence="2 3">FV1/VV64</strain>
    </source>
</reference>
<organism evidence="2 3">
    <name type="scientific">Fadolivirus FV1/VV64</name>
    <dbReference type="NCBI Taxonomy" id="3070911"/>
    <lineage>
        <taxon>Viruses</taxon>
        <taxon>Varidnaviria</taxon>
        <taxon>Bamfordvirae</taxon>
        <taxon>Nucleocytoviricota</taxon>
        <taxon>Megaviricetes</taxon>
        <taxon>Imitervirales</taxon>
        <taxon>Mimiviridae</taxon>
        <taxon>Klosneuvirinae</taxon>
        <taxon>Fadolivirus</taxon>
        <taxon>Fadolivirus algeromassiliense</taxon>
    </lineage>
</organism>
<dbReference type="InterPro" id="IPR016181">
    <property type="entry name" value="Acyl_CoA_acyltransferase"/>
</dbReference>
<sequence length="152" mass="17584">MSINIRRAEINDSINLSELNKKCLPIYYTPIECMLVTLSLQYIVLVAEENNKLIGYIIGQINPKEENYHIMSIGIDLDYRNKGIGTMLINNVIELLKSQLNNITLYVHTENINAVKFYEKNGFTTIETLINYYEGNLKSKSQDAYKMRKIIL</sequence>
<evidence type="ECO:0000313" key="2">
    <source>
        <dbReference type="EMBL" id="QKF94607.1"/>
    </source>
</evidence>
<dbReference type="Pfam" id="PF00583">
    <property type="entry name" value="Acetyltransf_1"/>
    <property type="match status" value="1"/>
</dbReference>
<dbReference type="SUPFAM" id="SSF55729">
    <property type="entry name" value="Acyl-CoA N-acyltransferases (Nat)"/>
    <property type="match status" value="1"/>
</dbReference>